<sequence length="41" mass="4212">MRPGDVLLTGNPSGVGPMEPGDVVGVEIDQLGPLTNPVVQR</sequence>
<dbReference type="InterPro" id="IPR011234">
    <property type="entry name" value="Fumarylacetoacetase-like_C"/>
</dbReference>
<organism evidence="2 3">
    <name type="scientific">Streptomyces himalayensis subsp. aureolus</name>
    <dbReference type="NCBI Taxonomy" id="2758039"/>
    <lineage>
        <taxon>Bacteria</taxon>
        <taxon>Bacillati</taxon>
        <taxon>Actinomycetota</taxon>
        <taxon>Actinomycetes</taxon>
        <taxon>Kitasatosporales</taxon>
        <taxon>Streptomycetaceae</taxon>
        <taxon>Streptomyces</taxon>
        <taxon>Streptomyces himalayensis</taxon>
    </lineage>
</organism>
<accession>A0A7W2HGM0</accession>
<dbReference type="Gene3D" id="3.90.850.10">
    <property type="entry name" value="Fumarylacetoacetase-like, C-terminal domain"/>
    <property type="match status" value="1"/>
</dbReference>
<name>A0A7W2HGM0_9ACTN</name>
<proteinExistence type="predicted"/>
<dbReference type="AlphaFoldDB" id="A0A7W2HGM0"/>
<gene>
    <name evidence="2" type="ORF">H1V43_16940</name>
</gene>
<dbReference type="Pfam" id="PF01557">
    <property type="entry name" value="FAA_hydrolase"/>
    <property type="match status" value="1"/>
</dbReference>
<evidence type="ECO:0000259" key="1">
    <source>
        <dbReference type="Pfam" id="PF01557"/>
    </source>
</evidence>
<keyword evidence="3" id="KW-1185">Reference proteome</keyword>
<comment type="caution">
    <text evidence="2">The sequence shown here is derived from an EMBL/GenBank/DDBJ whole genome shotgun (WGS) entry which is preliminary data.</text>
</comment>
<reference evidence="2 3" key="1">
    <citation type="submission" date="2020-07" db="EMBL/GenBank/DDBJ databases">
        <title>Streptomyces isolated from Indian soil.</title>
        <authorList>
            <person name="Mandal S."/>
            <person name="Maiti P.K."/>
        </authorList>
    </citation>
    <scope>NUCLEOTIDE SEQUENCE [LARGE SCALE GENOMIC DNA]</scope>
    <source>
        <strain evidence="2 3">PSKA54</strain>
    </source>
</reference>
<dbReference type="SUPFAM" id="SSF56529">
    <property type="entry name" value="FAH"/>
    <property type="match status" value="1"/>
</dbReference>
<protein>
    <submittedName>
        <fullName evidence="2">Fumarylacetoacetate hydrolase family protein</fullName>
    </submittedName>
</protein>
<dbReference type="RefSeq" id="WP_181864873.1">
    <property type="nucleotide sequence ID" value="NZ_JACEQY010000017.1"/>
</dbReference>
<dbReference type="InterPro" id="IPR036663">
    <property type="entry name" value="Fumarylacetoacetase_C_sf"/>
</dbReference>
<evidence type="ECO:0000313" key="3">
    <source>
        <dbReference type="Proteomes" id="UP000586976"/>
    </source>
</evidence>
<evidence type="ECO:0000313" key="2">
    <source>
        <dbReference type="EMBL" id="MBA4863041.1"/>
    </source>
</evidence>
<dbReference type="GO" id="GO:0016787">
    <property type="term" value="F:hydrolase activity"/>
    <property type="evidence" value="ECO:0007669"/>
    <property type="project" value="UniProtKB-KW"/>
</dbReference>
<dbReference type="Proteomes" id="UP000586976">
    <property type="component" value="Unassembled WGS sequence"/>
</dbReference>
<feature type="domain" description="Fumarylacetoacetase-like C-terminal" evidence="1">
    <location>
        <begin position="1"/>
        <end position="39"/>
    </location>
</feature>
<dbReference type="EMBL" id="JACEQY010000017">
    <property type="protein sequence ID" value="MBA4863041.1"/>
    <property type="molecule type" value="Genomic_DNA"/>
</dbReference>
<keyword evidence="2" id="KW-0378">Hydrolase</keyword>